<dbReference type="SUPFAM" id="SSF54211">
    <property type="entry name" value="Ribosomal protein S5 domain 2-like"/>
    <property type="match status" value="1"/>
</dbReference>
<evidence type="ECO:0000313" key="8">
    <source>
        <dbReference type="Proteomes" id="UP000824242"/>
    </source>
</evidence>
<dbReference type="GO" id="GO:0005524">
    <property type="term" value="F:ATP binding"/>
    <property type="evidence" value="ECO:0007669"/>
    <property type="project" value="UniProtKB-KW"/>
</dbReference>
<dbReference type="SUPFAM" id="SSF55060">
    <property type="entry name" value="GHMP Kinase, C-terminal domain"/>
    <property type="match status" value="1"/>
</dbReference>
<comment type="similarity">
    <text evidence="1">Belongs to the GHMP kinase family. GalK subfamily.</text>
</comment>
<keyword evidence="2" id="KW-0547">Nucleotide-binding</keyword>
<evidence type="ECO:0000256" key="2">
    <source>
        <dbReference type="ARBA" id="ARBA00022741"/>
    </source>
</evidence>
<dbReference type="EMBL" id="DVGZ01000121">
    <property type="protein sequence ID" value="HIR48211.1"/>
    <property type="molecule type" value="Genomic_DNA"/>
</dbReference>
<dbReference type="InterPro" id="IPR014721">
    <property type="entry name" value="Ribsml_uS5_D2-typ_fold_subgr"/>
</dbReference>
<accession>A0A9D1DF08</accession>
<dbReference type="PIRSF" id="PIRSF000530">
    <property type="entry name" value="Galactokinase"/>
    <property type="match status" value="1"/>
</dbReference>
<reference evidence="7" key="2">
    <citation type="journal article" date="2021" name="PeerJ">
        <title>Extensive microbial diversity within the chicken gut microbiome revealed by metagenomics and culture.</title>
        <authorList>
            <person name="Gilroy R."/>
            <person name="Ravi A."/>
            <person name="Getino M."/>
            <person name="Pursley I."/>
            <person name="Horton D.L."/>
            <person name="Alikhan N.F."/>
            <person name="Baker D."/>
            <person name="Gharbi K."/>
            <person name="Hall N."/>
            <person name="Watson M."/>
            <person name="Adriaenssens E.M."/>
            <person name="Foster-Nyarko E."/>
            <person name="Jarju S."/>
            <person name="Secka A."/>
            <person name="Antonio M."/>
            <person name="Oren A."/>
            <person name="Chaudhuri R.R."/>
            <person name="La Ragione R."/>
            <person name="Hildebrand F."/>
            <person name="Pallen M.J."/>
        </authorList>
    </citation>
    <scope>NUCLEOTIDE SEQUENCE</scope>
    <source>
        <strain evidence="7">ChiSxjej1B13-7958</strain>
    </source>
</reference>
<reference evidence="7" key="1">
    <citation type="submission" date="2020-10" db="EMBL/GenBank/DDBJ databases">
        <authorList>
            <person name="Gilroy R."/>
        </authorList>
    </citation>
    <scope>NUCLEOTIDE SEQUENCE</scope>
    <source>
        <strain evidence="7">ChiSxjej1B13-7958</strain>
    </source>
</reference>
<keyword evidence="3" id="KW-0808">Transferase</keyword>
<dbReference type="Proteomes" id="UP000824242">
    <property type="component" value="Unassembled WGS sequence"/>
</dbReference>
<dbReference type="InterPro" id="IPR020568">
    <property type="entry name" value="Ribosomal_Su5_D2-typ_SF"/>
</dbReference>
<evidence type="ECO:0000313" key="7">
    <source>
        <dbReference type="EMBL" id="HIR48211.1"/>
    </source>
</evidence>
<organism evidence="7 8">
    <name type="scientific">Candidatus Caccousia avicola</name>
    <dbReference type="NCBI Taxonomy" id="2840721"/>
    <lineage>
        <taxon>Bacteria</taxon>
        <taxon>Bacillati</taxon>
        <taxon>Bacillota</taxon>
        <taxon>Clostridia</taxon>
        <taxon>Eubacteriales</taxon>
        <taxon>Oscillospiraceae</taxon>
        <taxon>Oscillospiraceae incertae sedis</taxon>
        <taxon>Candidatus Caccousia</taxon>
    </lineage>
</organism>
<evidence type="ECO:0000259" key="6">
    <source>
        <dbReference type="Pfam" id="PF10509"/>
    </source>
</evidence>
<protein>
    <submittedName>
        <fullName evidence="7">Galactokinase</fullName>
    </submittedName>
</protein>
<keyword evidence="3" id="KW-0418">Kinase</keyword>
<dbReference type="PANTHER" id="PTHR10457:SF7">
    <property type="entry name" value="GALACTOKINASE-RELATED"/>
    <property type="match status" value="1"/>
</dbReference>
<dbReference type="GO" id="GO:0005829">
    <property type="term" value="C:cytosol"/>
    <property type="evidence" value="ECO:0007669"/>
    <property type="project" value="TreeGrafter"/>
</dbReference>
<comment type="caution">
    <text evidence="7">The sequence shown here is derived from an EMBL/GenBank/DDBJ whole genome shotgun (WGS) entry which is preliminary data.</text>
</comment>
<dbReference type="InterPro" id="IPR036554">
    <property type="entry name" value="GHMP_kinase_C_sf"/>
</dbReference>
<dbReference type="Gene3D" id="3.30.70.890">
    <property type="entry name" value="GHMP kinase, C-terminal domain"/>
    <property type="match status" value="1"/>
</dbReference>
<dbReference type="GO" id="GO:0004335">
    <property type="term" value="F:galactokinase activity"/>
    <property type="evidence" value="ECO:0007669"/>
    <property type="project" value="InterPro"/>
</dbReference>
<dbReference type="GO" id="GO:0006012">
    <property type="term" value="P:galactose metabolic process"/>
    <property type="evidence" value="ECO:0007669"/>
    <property type="project" value="InterPro"/>
</dbReference>
<feature type="domain" description="GHMP kinase N-terminal" evidence="5">
    <location>
        <begin position="130"/>
        <end position="215"/>
    </location>
</feature>
<feature type="domain" description="Galactokinase N-terminal" evidence="6">
    <location>
        <begin position="43"/>
        <end position="92"/>
    </location>
</feature>
<dbReference type="InterPro" id="IPR006206">
    <property type="entry name" value="Mevalonate/galactokinase"/>
</dbReference>
<proteinExistence type="inferred from homology"/>
<dbReference type="PANTHER" id="PTHR10457">
    <property type="entry name" value="MEVALONATE KINASE/GALACTOKINASE"/>
    <property type="match status" value="1"/>
</dbReference>
<dbReference type="Pfam" id="PF00288">
    <property type="entry name" value="GHMP_kinases_N"/>
    <property type="match status" value="1"/>
</dbReference>
<evidence type="ECO:0000256" key="1">
    <source>
        <dbReference type="ARBA" id="ARBA00006566"/>
    </source>
</evidence>
<dbReference type="InterPro" id="IPR019539">
    <property type="entry name" value="GalKase_N"/>
</dbReference>
<dbReference type="Pfam" id="PF10509">
    <property type="entry name" value="GalKase_gal_bdg"/>
    <property type="match status" value="1"/>
</dbReference>
<dbReference type="InterPro" id="IPR006204">
    <property type="entry name" value="GHMP_kinase_N_dom"/>
</dbReference>
<gene>
    <name evidence="7" type="ORF">IAB89_11265</name>
</gene>
<dbReference type="PRINTS" id="PR00473">
    <property type="entry name" value="GALCTOKINASE"/>
</dbReference>
<dbReference type="InterPro" id="IPR000705">
    <property type="entry name" value="Galactokinase"/>
</dbReference>
<keyword evidence="4" id="KW-0067">ATP-binding</keyword>
<dbReference type="Gene3D" id="3.30.230.10">
    <property type="match status" value="1"/>
</dbReference>
<dbReference type="AlphaFoldDB" id="A0A9D1DF08"/>
<sequence>MKADELRTALRRDDTRERFAHIYACTEQEAESYISRVEKAVNRFEEWFGAGRDLYVFSAPGRTEVGGNHTDHQRGRVLAAGVNLDAIAVAAKRDDNTACVHSEGYDADVVDVTDPVVTPEEEGHSASLLRGMCTRMRELGCNVGGFDAYTTSNVLSGSGLSSSAAFEVLLGTMINGMYFDDHLTALQIAQVGQYAENKFFGKPCGLMDQAASSIGSFITIDFENKETPEVRQINFDFAKSGYALCITDTHGSHSDLTPDYAAVPAEMRAVAAEFGKEVLREVDEAEFYARLPELRGKVSDRALLRAIHFFGDNARVVKQVAALEAGDFEEFKRLVIESGRSSYMYLQNVYSPTHANEQGVSLALATCERLLAPVGGAWRVHGGGFAGTVQSFVPLDYADTFAAEMDALFGAGSCHRLAIRPVGGVRLF</sequence>
<evidence type="ECO:0000256" key="4">
    <source>
        <dbReference type="ARBA" id="ARBA00022840"/>
    </source>
</evidence>
<dbReference type="PRINTS" id="PR00959">
    <property type="entry name" value="MEVGALKINASE"/>
</dbReference>
<evidence type="ECO:0000259" key="5">
    <source>
        <dbReference type="Pfam" id="PF00288"/>
    </source>
</evidence>
<name>A0A9D1DF08_9FIRM</name>
<evidence type="ECO:0000256" key="3">
    <source>
        <dbReference type="ARBA" id="ARBA00022777"/>
    </source>
</evidence>